<keyword evidence="3" id="KW-1185">Reference proteome</keyword>
<dbReference type="AlphaFoldDB" id="A0A7M5V0E6"/>
<dbReference type="RefSeq" id="XP_066918895.1">
    <property type="nucleotide sequence ID" value="XM_067062794.1"/>
</dbReference>
<dbReference type="EnsemblMetazoa" id="CLYHEMT000319.1">
    <property type="protein sequence ID" value="CLYHEMP000319.1"/>
    <property type="gene ID" value="CLYHEMG000319"/>
</dbReference>
<dbReference type="InterPro" id="IPR003428">
    <property type="entry name" value="MAM33"/>
</dbReference>
<evidence type="ECO:0000313" key="3">
    <source>
        <dbReference type="Proteomes" id="UP000594262"/>
    </source>
</evidence>
<evidence type="ECO:0008006" key="4">
    <source>
        <dbReference type="Google" id="ProtNLM"/>
    </source>
</evidence>
<dbReference type="GO" id="GO:0005759">
    <property type="term" value="C:mitochondrial matrix"/>
    <property type="evidence" value="ECO:0007669"/>
    <property type="project" value="InterPro"/>
</dbReference>
<comment type="similarity">
    <text evidence="1">Belongs to the MAM33 family.</text>
</comment>
<dbReference type="OrthoDB" id="278212at2759"/>
<evidence type="ECO:0000313" key="2">
    <source>
        <dbReference type="EnsemblMetazoa" id="CLYHEMP000319.1"/>
    </source>
</evidence>
<organism evidence="2 3">
    <name type="scientific">Clytia hemisphaerica</name>
    <dbReference type="NCBI Taxonomy" id="252671"/>
    <lineage>
        <taxon>Eukaryota</taxon>
        <taxon>Metazoa</taxon>
        <taxon>Cnidaria</taxon>
        <taxon>Hydrozoa</taxon>
        <taxon>Hydroidolina</taxon>
        <taxon>Leptothecata</taxon>
        <taxon>Obeliida</taxon>
        <taxon>Clytiidae</taxon>
        <taxon>Clytia</taxon>
    </lineage>
</organism>
<evidence type="ECO:0000256" key="1">
    <source>
        <dbReference type="ARBA" id="ARBA00005457"/>
    </source>
</evidence>
<dbReference type="InterPro" id="IPR036561">
    <property type="entry name" value="MAM33_sf"/>
</dbReference>
<accession>A0A7M5V0E6</accession>
<dbReference type="Proteomes" id="UP000594262">
    <property type="component" value="Unplaced"/>
</dbReference>
<dbReference type="GO" id="GO:0042256">
    <property type="term" value="P:cytosolic ribosome assembly"/>
    <property type="evidence" value="ECO:0007669"/>
    <property type="project" value="TreeGrafter"/>
</dbReference>
<reference evidence="2" key="1">
    <citation type="submission" date="2021-01" db="UniProtKB">
        <authorList>
            <consortium name="EnsemblMetazoa"/>
        </authorList>
    </citation>
    <scope>IDENTIFICATION</scope>
</reference>
<sequence>MSFARSLFRFSKSCGQAVVCSTSSKTVIRKPIQNFAPNNISRSILQSSCRCFHTEGDGDLANFLKEEIAYEEENVTDGPELHNFTVDIQGPKVNLSRNFNGERVDVVFNINENENVDEGLNIEESEYSQDQDDVSLPEIVSYPSFQVKITKPSGKTLHFNALYNKLSEEEGQNDPEEQFDLIRFDSLKIYDQSMKMEDAYEAETENMDGELYSMLMTTLLERGITGAFVNDLLDFSTASEHKQYVKFLKELQVFAKEK</sequence>
<dbReference type="PANTHER" id="PTHR10826">
    <property type="entry name" value="COMPLEMENT COMPONENT 1"/>
    <property type="match status" value="1"/>
</dbReference>
<dbReference type="SUPFAM" id="SSF54529">
    <property type="entry name" value="Mitochondrial glycoprotein MAM33-like"/>
    <property type="match status" value="1"/>
</dbReference>
<dbReference type="PANTHER" id="PTHR10826:SF1">
    <property type="entry name" value="COMPLEMENT COMPONENT 1 Q SUBCOMPONENT-BINDING PROTEIN, MITOCHONDRIAL"/>
    <property type="match status" value="1"/>
</dbReference>
<dbReference type="GeneID" id="136806233"/>
<dbReference type="Gene3D" id="3.10.280.10">
    <property type="entry name" value="Mitochondrial glycoprotein"/>
    <property type="match status" value="1"/>
</dbReference>
<name>A0A7M5V0E6_9CNID</name>
<dbReference type="Pfam" id="PF02330">
    <property type="entry name" value="MAM33"/>
    <property type="match status" value="1"/>
</dbReference>
<protein>
    <recommendedName>
        <fullName evidence="4">Complement component 1 Q subcomponent-binding protein, mitochondrial</fullName>
    </recommendedName>
</protein>
<proteinExistence type="inferred from homology"/>